<feature type="domain" description="Beta-lactamase-related" evidence="4">
    <location>
        <begin position="63"/>
        <end position="366"/>
    </location>
</feature>
<keyword evidence="2" id="KW-0812">Transmembrane</keyword>
<keyword evidence="2" id="KW-0472">Membrane</keyword>
<reference evidence="5" key="1">
    <citation type="submission" date="2020-02" db="EMBL/GenBank/DDBJ databases">
        <authorList>
            <person name="Meier V. D."/>
        </authorList>
    </citation>
    <scope>NUCLEOTIDE SEQUENCE</scope>
    <source>
        <strain evidence="5">AVDCRST_MAG12</strain>
    </source>
</reference>
<dbReference type="Pfam" id="PF00144">
    <property type="entry name" value="Beta-lactamase"/>
    <property type="match status" value="1"/>
</dbReference>
<feature type="chain" id="PRO_5026735586" evidence="3">
    <location>
        <begin position="29"/>
        <end position="636"/>
    </location>
</feature>
<protein>
    <submittedName>
        <fullName evidence="5">Beta-lactamase class C-like and penicillin binding proteins (PBPs) superfamily</fullName>
    </submittedName>
</protein>
<feature type="transmembrane region" description="Helical" evidence="2">
    <location>
        <begin position="506"/>
        <end position="527"/>
    </location>
</feature>
<dbReference type="Gene3D" id="3.40.710.10">
    <property type="entry name" value="DD-peptidase/beta-lactamase superfamily"/>
    <property type="match status" value="1"/>
</dbReference>
<feature type="compositionally biased region" description="Polar residues" evidence="1">
    <location>
        <begin position="31"/>
        <end position="53"/>
    </location>
</feature>
<evidence type="ECO:0000259" key="4">
    <source>
        <dbReference type="Pfam" id="PF00144"/>
    </source>
</evidence>
<dbReference type="InterPro" id="IPR012338">
    <property type="entry name" value="Beta-lactam/transpept-like"/>
</dbReference>
<feature type="signal peptide" evidence="3">
    <location>
        <begin position="1"/>
        <end position="28"/>
    </location>
</feature>
<dbReference type="InterPro" id="IPR050491">
    <property type="entry name" value="AmpC-like"/>
</dbReference>
<evidence type="ECO:0000256" key="2">
    <source>
        <dbReference type="SAM" id="Phobius"/>
    </source>
</evidence>
<evidence type="ECO:0000256" key="1">
    <source>
        <dbReference type="SAM" id="MobiDB-lite"/>
    </source>
</evidence>
<proteinExistence type="predicted"/>
<dbReference type="EMBL" id="CADCVK010000492">
    <property type="protein sequence ID" value="CAA9516149.1"/>
    <property type="molecule type" value="Genomic_DNA"/>
</dbReference>
<dbReference type="PROSITE" id="PS51257">
    <property type="entry name" value="PROKAR_LIPOPROTEIN"/>
    <property type="match status" value="1"/>
</dbReference>
<accession>A0A6J4T8H5</accession>
<keyword evidence="2" id="KW-1133">Transmembrane helix</keyword>
<dbReference type="PANTHER" id="PTHR46825:SF9">
    <property type="entry name" value="BETA-LACTAMASE-RELATED DOMAIN-CONTAINING PROTEIN"/>
    <property type="match status" value="1"/>
</dbReference>
<feature type="transmembrane region" description="Helical" evidence="2">
    <location>
        <begin position="575"/>
        <end position="601"/>
    </location>
</feature>
<keyword evidence="3" id="KW-0732">Signal</keyword>
<dbReference type="AlphaFoldDB" id="A0A6J4T8H5"/>
<evidence type="ECO:0000313" key="5">
    <source>
        <dbReference type="EMBL" id="CAA9516149.1"/>
    </source>
</evidence>
<feature type="region of interest" description="Disordered" evidence="1">
    <location>
        <begin position="29"/>
        <end position="58"/>
    </location>
</feature>
<sequence length="636" mass="68533">MPRRMWLSSLLALAAAWIFLAACSPGLAQTPGPTSTPEDSSGAVSSPLEASSLRTDDVEGFMDEKVPEQLEELRVPGAAVSVVADGRQVFAKGYGLADTENGRPTVTERTAFPINSVSKVFTATAVMQLVEQGKLDLDTDVNEYLTEFEIRDTYPGNPVTLRHLLTHTAGFEDPLIEPGNGGDSPGLGAYLADRQPERVRPPGQVHSYSDYGFELAGYLVQVRSGVPFERYVEQRIFVPLGMTSTTFGAERGHDNEAPSVGVVSTAPDMSRFMLAHLGNGAVGGERILGESTAKLMQRRQFGHDPRLPGLTFPFFEADPSGRRLLGHSGEGPGSHSMLSLLPEEGVGMFVTYNGDGPSEHPLFDGTYRAREDLRNDFVATFFPGSASPPPPATQANLDRYAGTYRWTKLRHRDPALLLALLTAPDLRVTAHDRNGLTTTGFTTDPDRTEQVWEPVGKGVFREKVSGEKLAFVEDDDGEPVLAATSYNFYSFAFERMAWYESLTPHLIVAGGALLLVSTMLVWPVTALARRSRRTTEPHERGRAARRIAAATGVLLAGSIAGLQYLHLFAGGGSTALLIALQAASAVGAVGAVASCACAGLAWRRRWWGRLGTAHYTATAAALVALFVLAYYYGLLG</sequence>
<feature type="transmembrane region" description="Helical" evidence="2">
    <location>
        <begin position="613"/>
        <end position="633"/>
    </location>
</feature>
<organism evidence="5">
    <name type="scientific">uncultured Rubrobacteraceae bacterium</name>
    <dbReference type="NCBI Taxonomy" id="349277"/>
    <lineage>
        <taxon>Bacteria</taxon>
        <taxon>Bacillati</taxon>
        <taxon>Actinomycetota</taxon>
        <taxon>Rubrobacteria</taxon>
        <taxon>Rubrobacterales</taxon>
        <taxon>Rubrobacteraceae</taxon>
        <taxon>environmental samples</taxon>
    </lineage>
</organism>
<evidence type="ECO:0000256" key="3">
    <source>
        <dbReference type="SAM" id="SignalP"/>
    </source>
</evidence>
<dbReference type="InterPro" id="IPR001466">
    <property type="entry name" value="Beta-lactam-related"/>
</dbReference>
<dbReference type="SUPFAM" id="SSF56601">
    <property type="entry name" value="beta-lactamase/transpeptidase-like"/>
    <property type="match status" value="1"/>
</dbReference>
<feature type="transmembrane region" description="Helical" evidence="2">
    <location>
        <begin position="547"/>
        <end position="569"/>
    </location>
</feature>
<dbReference type="PANTHER" id="PTHR46825">
    <property type="entry name" value="D-ALANYL-D-ALANINE-CARBOXYPEPTIDASE/ENDOPEPTIDASE AMPH"/>
    <property type="match status" value="1"/>
</dbReference>
<gene>
    <name evidence="5" type="ORF">AVDCRST_MAG12-3491</name>
</gene>
<name>A0A6J4T8H5_9ACTN</name>